<dbReference type="InterPro" id="IPR020846">
    <property type="entry name" value="MFS_dom"/>
</dbReference>
<feature type="domain" description="CBS" evidence="10">
    <location>
        <begin position="473"/>
        <end position="529"/>
    </location>
</feature>
<evidence type="ECO:0000259" key="9">
    <source>
        <dbReference type="PROSITE" id="PS50850"/>
    </source>
</evidence>
<dbReference type="PANTHER" id="PTHR42718:SF43">
    <property type="entry name" value="LINCOMYCIN RESISTANCE PROTEIN LMRB"/>
    <property type="match status" value="1"/>
</dbReference>
<dbReference type="Proteomes" id="UP000242263">
    <property type="component" value="Unassembled WGS sequence"/>
</dbReference>
<dbReference type="PROSITE" id="PS50850">
    <property type="entry name" value="MFS"/>
    <property type="match status" value="1"/>
</dbReference>
<evidence type="ECO:0000256" key="1">
    <source>
        <dbReference type="ARBA" id="ARBA00004651"/>
    </source>
</evidence>
<feature type="transmembrane region" description="Helical" evidence="8">
    <location>
        <begin position="427"/>
        <end position="446"/>
    </location>
</feature>
<dbReference type="NCBIfam" id="TIGR00711">
    <property type="entry name" value="efflux_EmrB"/>
    <property type="match status" value="1"/>
</dbReference>
<dbReference type="Pfam" id="PF07690">
    <property type="entry name" value="MFS_1"/>
    <property type="match status" value="2"/>
</dbReference>
<feature type="transmembrane region" description="Helical" evidence="8">
    <location>
        <begin position="253"/>
        <end position="278"/>
    </location>
</feature>
<feature type="domain" description="CBS" evidence="10">
    <location>
        <begin position="553"/>
        <end position="617"/>
    </location>
</feature>
<dbReference type="InterPro" id="IPR000644">
    <property type="entry name" value="CBS_dom"/>
</dbReference>
<evidence type="ECO:0000256" key="8">
    <source>
        <dbReference type="SAM" id="Phobius"/>
    </source>
</evidence>
<evidence type="ECO:0000313" key="11">
    <source>
        <dbReference type="EMBL" id="PKZ14691.1"/>
    </source>
</evidence>
<keyword evidence="4 8" id="KW-0812">Transmembrane</keyword>
<feature type="transmembrane region" description="Helical" evidence="8">
    <location>
        <begin position="345"/>
        <end position="363"/>
    </location>
</feature>
<dbReference type="SUPFAM" id="SSF103473">
    <property type="entry name" value="MFS general substrate transporter"/>
    <property type="match status" value="2"/>
</dbReference>
<dbReference type="AlphaFoldDB" id="A0A2I1M3J0"/>
<dbReference type="GO" id="GO:0005886">
    <property type="term" value="C:plasma membrane"/>
    <property type="evidence" value="ECO:0007669"/>
    <property type="project" value="UniProtKB-SubCell"/>
</dbReference>
<dbReference type="Gene3D" id="3.10.580.10">
    <property type="entry name" value="CBS-domain"/>
    <property type="match status" value="1"/>
</dbReference>
<feature type="transmembrane region" description="Helical" evidence="8">
    <location>
        <begin position="187"/>
        <end position="206"/>
    </location>
</feature>
<dbReference type="InterPro" id="IPR046342">
    <property type="entry name" value="CBS_dom_sf"/>
</dbReference>
<accession>A0A2I1M3J0</accession>
<feature type="transmembrane region" description="Helical" evidence="8">
    <location>
        <begin position="212"/>
        <end position="232"/>
    </location>
</feature>
<dbReference type="PROSITE" id="PS51371">
    <property type="entry name" value="CBS"/>
    <property type="match status" value="2"/>
</dbReference>
<proteinExistence type="predicted"/>
<feature type="transmembrane region" description="Helical" evidence="8">
    <location>
        <begin position="95"/>
        <end position="116"/>
    </location>
</feature>
<dbReference type="PRINTS" id="PR01036">
    <property type="entry name" value="TCRTETB"/>
</dbReference>
<keyword evidence="3" id="KW-1003">Cell membrane</keyword>
<feature type="transmembrane region" description="Helical" evidence="8">
    <location>
        <begin position="284"/>
        <end position="306"/>
    </location>
</feature>
<evidence type="ECO:0000313" key="12">
    <source>
        <dbReference type="Proteomes" id="UP000242263"/>
    </source>
</evidence>
<dbReference type="SMART" id="SM00116">
    <property type="entry name" value="CBS"/>
    <property type="match status" value="2"/>
</dbReference>
<gene>
    <name evidence="11" type="ORF">CYJ32_06715</name>
</gene>
<feature type="transmembrane region" description="Helical" evidence="8">
    <location>
        <begin position="154"/>
        <end position="175"/>
    </location>
</feature>
<dbReference type="EMBL" id="PKGU01000004">
    <property type="protein sequence ID" value="PKZ14691.1"/>
    <property type="molecule type" value="Genomic_DNA"/>
</dbReference>
<evidence type="ECO:0000256" key="2">
    <source>
        <dbReference type="ARBA" id="ARBA00022448"/>
    </source>
</evidence>
<feature type="transmembrane region" description="Helical" evidence="8">
    <location>
        <begin position="35"/>
        <end position="58"/>
    </location>
</feature>
<sequence>MSSLYAAAFAGMYSETAMNVILPSVGADFHVSTALTQWLVVGYMLIIGLVLPFSSILLKHFRVKTLTFASLGAFAVGAIISAVAPTFAIVLAGRAIQGIGLGLALPMTFSLLLEIFPPHKLGAAMGMTTLVIMIAPVIGPALAGIIAGSLGWRFVFWSIVLIALIGFVCAARFLVNVYELTKPSVDIVSIVLSVLGFGGIVLGAGMASEFGWGSLTVLCALIIGVLALAWYVQRQLTAKSSVLNLHAFGYRDFALGAVLVMINFGIMLVTMFLLPQFFQNSAALAVSLAGVVMLPGGAINAIVGTFSGRFYNKIGARMPAVIGFALSTVGILLLISQTLTAHPSVALIIVDHILIMIGIPLAMTPMQTYALSALPRELNPDGSTIMNTLQQVVGAIFTAIATSLLMSGQAAYTGNDSAARFSEGTRWGLLMALALTVCGLAGAFFIRSAHKETQNSTADSEDSHATPLIHSLMKTNVYTIAETDTAMDAIRTLTQHGISGAPVVNAQGSVIGFVSDGDILCLVADQVPEFTTFYNAVMENNAANFTDRVRENMTRPVSEFAHNKVISVDVNDSMAHICEVMVSQHLKKVPVVDSAHGNRMVGILNRSDVLSYVVEHF</sequence>
<keyword evidence="6 8" id="KW-0472">Membrane</keyword>
<feature type="transmembrane region" description="Helical" evidence="8">
    <location>
        <begin position="128"/>
        <end position="148"/>
    </location>
</feature>
<keyword evidence="7" id="KW-0129">CBS domain</keyword>
<protein>
    <submittedName>
        <fullName evidence="11">MFS transporter</fullName>
    </submittedName>
</protein>
<evidence type="ECO:0000259" key="10">
    <source>
        <dbReference type="PROSITE" id="PS51371"/>
    </source>
</evidence>
<evidence type="ECO:0000256" key="4">
    <source>
        <dbReference type="ARBA" id="ARBA00022692"/>
    </source>
</evidence>
<dbReference type="Pfam" id="PF00571">
    <property type="entry name" value="CBS"/>
    <property type="match status" value="2"/>
</dbReference>
<organism evidence="11 12">
    <name type="scientific">Alloscardovia omnicolens</name>
    <dbReference type="NCBI Taxonomy" id="419015"/>
    <lineage>
        <taxon>Bacteria</taxon>
        <taxon>Bacillati</taxon>
        <taxon>Actinomycetota</taxon>
        <taxon>Actinomycetes</taxon>
        <taxon>Bifidobacteriales</taxon>
        <taxon>Bifidobacteriaceae</taxon>
        <taxon>Alloscardovia</taxon>
    </lineage>
</organism>
<dbReference type="InterPro" id="IPR036259">
    <property type="entry name" value="MFS_trans_sf"/>
</dbReference>
<evidence type="ECO:0000256" key="7">
    <source>
        <dbReference type="PROSITE-ProRule" id="PRU00703"/>
    </source>
</evidence>
<dbReference type="PANTHER" id="PTHR42718">
    <property type="entry name" value="MAJOR FACILITATOR SUPERFAMILY MULTIDRUG TRANSPORTER MFSC"/>
    <property type="match status" value="1"/>
</dbReference>
<dbReference type="InterPro" id="IPR004638">
    <property type="entry name" value="EmrB-like"/>
</dbReference>
<feature type="domain" description="Major facilitator superfamily (MFS) profile" evidence="9">
    <location>
        <begin position="1"/>
        <end position="451"/>
    </location>
</feature>
<feature type="transmembrane region" description="Helical" evidence="8">
    <location>
        <begin position="65"/>
        <end position="89"/>
    </location>
</feature>
<feature type="transmembrane region" description="Helical" evidence="8">
    <location>
        <begin position="318"/>
        <end position="339"/>
    </location>
</feature>
<dbReference type="InterPro" id="IPR011701">
    <property type="entry name" value="MFS"/>
</dbReference>
<comment type="subcellular location">
    <subcellularLocation>
        <location evidence="1">Cell membrane</location>
        <topology evidence="1">Multi-pass membrane protein</topology>
    </subcellularLocation>
</comment>
<dbReference type="GO" id="GO:0022857">
    <property type="term" value="F:transmembrane transporter activity"/>
    <property type="evidence" value="ECO:0007669"/>
    <property type="project" value="InterPro"/>
</dbReference>
<dbReference type="Gene3D" id="1.20.1720.10">
    <property type="entry name" value="Multidrug resistance protein D"/>
    <property type="match status" value="1"/>
</dbReference>
<reference evidence="11 12" key="1">
    <citation type="submission" date="2017-12" db="EMBL/GenBank/DDBJ databases">
        <title>Phylogenetic diversity of female urinary microbiome.</title>
        <authorList>
            <person name="Thomas-White K."/>
            <person name="Wolfe A.J."/>
        </authorList>
    </citation>
    <scope>NUCLEOTIDE SEQUENCE [LARGE SCALE GENOMIC DNA]</scope>
    <source>
        <strain evidence="11 12">UMB0064</strain>
    </source>
</reference>
<feature type="transmembrane region" description="Helical" evidence="8">
    <location>
        <begin position="384"/>
        <end position="407"/>
    </location>
</feature>
<dbReference type="Gene3D" id="1.20.1250.20">
    <property type="entry name" value="MFS general substrate transporter like domains"/>
    <property type="match status" value="1"/>
</dbReference>
<comment type="caution">
    <text evidence="11">The sequence shown here is derived from an EMBL/GenBank/DDBJ whole genome shotgun (WGS) entry which is preliminary data.</text>
</comment>
<dbReference type="SUPFAM" id="SSF54631">
    <property type="entry name" value="CBS-domain pair"/>
    <property type="match status" value="1"/>
</dbReference>
<name>A0A2I1M3J0_9BIFI</name>
<evidence type="ECO:0000256" key="3">
    <source>
        <dbReference type="ARBA" id="ARBA00022475"/>
    </source>
</evidence>
<evidence type="ECO:0000256" key="6">
    <source>
        <dbReference type="ARBA" id="ARBA00023136"/>
    </source>
</evidence>
<keyword evidence="2" id="KW-0813">Transport</keyword>
<evidence type="ECO:0000256" key="5">
    <source>
        <dbReference type="ARBA" id="ARBA00022989"/>
    </source>
</evidence>
<keyword evidence="5 8" id="KW-1133">Transmembrane helix</keyword>